<feature type="transmembrane region" description="Helical" evidence="2">
    <location>
        <begin position="6"/>
        <end position="26"/>
    </location>
</feature>
<dbReference type="GO" id="GO:0017004">
    <property type="term" value="P:cytochrome complex assembly"/>
    <property type="evidence" value="ECO:0007669"/>
    <property type="project" value="UniProtKB-KW"/>
</dbReference>
<keyword evidence="1" id="KW-0201">Cytochrome c-type biogenesis</keyword>
<organism evidence="3 4">
    <name type="scientific">Falsigemmobacter faecalis</name>
    <dbReference type="NCBI Taxonomy" id="2488730"/>
    <lineage>
        <taxon>Bacteria</taxon>
        <taxon>Pseudomonadati</taxon>
        <taxon>Pseudomonadota</taxon>
        <taxon>Alphaproteobacteria</taxon>
        <taxon>Rhodobacterales</taxon>
        <taxon>Paracoccaceae</taxon>
        <taxon>Falsigemmobacter</taxon>
    </lineage>
</organism>
<dbReference type="RefSeq" id="WP_124964684.1">
    <property type="nucleotide sequence ID" value="NZ_RRAZ01000011.1"/>
</dbReference>
<dbReference type="InterPro" id="IPR017560">
    <property type="entry name" value="Cyt_c_biogenesis_CcmI"/>
</dbReference>
<keyword evidence="4" id="KW-1185">Reference proteome</keyword>
<dbReference type="NCBIfam" id="TIGR03142">
    <property type="entry name" value="cytochro_ccmI"/>
    <property type="match status" value="1"/>
</dbReference>
<dbReference type="OrthoDB" id="9815847at2"/>
<keyword evidence="2" id="KW-0472">Membrane</keyword>
<sequence length="412" mass="43988">MADILFWVITLALAFAVIGLMLAAAARGREGAVDTSADLKVYKDQLRDVARDLERGLIAEEEAARLRTEIGRRILTADTTQRAADATGPRGPSQLVTLLSILPVILVAGYGVYYMKGHPALGDQPMAQRLAAAADLRAARPSQAEAEAAAAAARGPLPAPADQRHADLVEQLRKAVAERPEDLDGQRLLARNEALLGNIAAAAAAQGRVNALLGEKAGIADLEAQADMMIMAAGGRVTPEAEEVLTRLLALDRSNGLARYYSGLSLAETGRYDLAFRFWAPLWTDSRESDPWVPVLQSQLPDLAWAAGQHRYEMAPLTAGTRGPDAAAVEAAAEMTPEARTEMVRSMVEGLMTRLGSEGGSSEEWAQLIRSLGILGDAERGRAILLEARERFVARPDDLARINAAGKAAGFE</sequence>
<dbReference type="AlphaFoldDB" id="A0A3P3DLI9"/>
<evidence type="ECO:0000313" key="3">
    <source>
        <dbReference type="EMBL" id="RRH75117.1"/>
    </source>
</evidence>
<dbReference type="Gene3D" id="1.25.40.10">
    <property type="entry name" value="Tetratricopeptide repeat domain"/>
    <property type="match status" value="1"/>
</dbReference>
<accession>A0A3P3DLI9</accession>
<keyword evidence="2" id="KW-0812">Transmembrane</keyword>
<name>A0A3P3DLI9_9RHOB</name>
<dbReference type="Proteomes" id="UP000282125">
    <property type="component" value="Unassembled WGS sequence"/>
</dbReference>
<dbReference type="EMBL" id="RRAZ01000011">
    <property type="protein sequence ID" value="RRH75117.1"/>
    <property type="molecule type" value="Genomic_DNA"/>
</dbReference>
<evidence type="ECO:0000313" key="4">
    <source>
        <dbReference type="Proteomes" id="UP000282125"/>
    </source>
</evidence>
<gene>
    <name evidence="3" type="primary">ccmI</name>
    <name evidence="3" type="ORF">EG244_09025</name>
</gene>
<comment type="caution">
    <text evidence="3">The sequence shown here is derived from an EMBL/GenBank/DDBJ whole genome shotgun (WGS) entry which is preliminary data.</text>
</comment>
<protein>
    <submittedName>
        <fullName evidence="3">C-type cytochrome biogenesis protein CcmI</fullName>
    </submittedName>
</protein>
<dbReference type="SUPFAM" id="SSF48452">
    <property type="entry name" value="TPR-like"/>
    <property type="match status" value="1"/>
</dbReference>
<evidence type="ECO:0000256" key="1">
    <source>
        <dbReference type="ARBA" id="ARBA00022748"/>
    </source>
</evidence>
<dbReference type="InterPro" id="IPR011990">
    <property type="entry name" value="TPR-like_helical_dom_sf"/>
</dbReference>
<feature type="transmembrane region" description="Helical" evidence="2">
    <location>
        <begin position="95"/>
        <end position="115"/>
    </location>
</feature>
<evidence type="ECO:0000256" key="2">
    <source>
        <dbReference type="SAM" id="Phobius"/>
    </source>
</evidence>
<keyword evidence="2" id="KW-1133">Transmembrane helix</keyword>
<proteinExistence type="predicted"/>
<reference evidence="3 4" key="1">
    <citation type="submission" date="2018-11" db="EMBL/GenBank/DDBJ databases">
        <title>Gemmobacter sp. nov., YIM 102744-1 draft genome.</title>
        <authorList>
            <person name="Li G."/>
            <person name="Jiang Y."/>
        </authorList>
    </citation>
    <scope>NUCLEOTIDE SEQUENCE [LARGE SCALE GENOMIC DNA]</scope>
    <source>
        <strain evidence="3 4">YIM 102744-1</strain>
    </source>
</reference>